<feature type="transmembrane region" description="Helical" evidence="1">
    <location>
        <begin position="68"/>
        <end position="89"/>
    </location>
</feature>
<dbReference type="RefSeq" id="WP_116668921.1">
    <property type="nucleotide sequence ID" value="NZ_MZGU01000002.1"/>
</dbReference>
<dbReference type="Proteomes" id="UP000245577">
    <property type="component" value="Unassembled WGS sequence"/>
</dbReference>
<feature type="transmembrane region" description="Helical" evidence="1">
    <location>
        <begin position="213"/>
        <end position="246"/>
    </location>
</feature>
<keyword evidence="1" id="KW-1133">Transmembrane helix</keyword>
<feature type="transmembrane region" description="Helical" evidence="1">
    <location>
        <begin position="386"/>
        <end position="403"/>
    </location>
</feature>
<dbReference type="EMBL" id="MZGU01000002">
    <property type="protein sequence ID" value="PWB86970.1"/>
    <property type="molecule type" value="Genomic_DNA"/>
</dbReference>
<feature type="transmembrane region" description="Helical" evidence="1">
    <location>
        <begin position="476"/>
        <end position="497"/>
    </location>
</feature>
<accession>A0A2U1S992</accession>
<feature type="transmembrane region" description="Helical" evidence="1">
    <location>
        <begin position="258"/>
        <end position="286"/>
    </location>
</feature>
<feature type="transmembrane region" description="Helical" evidence="1">
    <location>
        <begin position="179"/>
        <end position="201"/>
    </location>
</feature>
<feature type="transmembrane region" description="Helical" evidence="1">
    <location>
        <begin position="415"/>
        <end position="435"/>
    </location>
</feature>
<feature type="transmembrane region" description="Helical" evidence="1">
    <location>
        <begin position="298"/>
        <end position="319"/>
    </location>
</feature>
<reference evidence="2 3" key="1">
    <citation type="submission" date="2017-03" db="EMBL/GenBank/DDBJ databases">
        <title>Genome sequence of Methanobrevibacter wosei.</title>
        <authorList>
            <person name="Poehlein A."/>
            <person name="Seedorf H."/>
            <person name="Daniel R."/>
        </authorList>
    </citation>
    <scope>NUCLEOTIDE SEQUENCE [LARGE SCALE GENOMIC DNA]</scope>
    <source>
        <strain evidence="2 3">DSM 11979</strain>
    </source>
</reference>
<proteinExistence type="predicted"/>
<dbReference type="AlphaFoldDB" id="A0A2U1S992"/>
<organism evidence="2 3">
    <name type="scientific">Methanobrevibacter woesei</name>
    <dbReference type="NCBI Taxonomy" id="190976"/>
    <lineage>
        <taxon>Archaea</taxon>
        <taxon>Methanobacteriati</taxon>
        <taxon>Methanobacteriota</taxon>
        <taxon>Methanomada group</taxon>
        <taxon>Methanobacteria</taxon>
        <taxon>Methanobacteriales</taxon>
        <taxon>Methanobacteriaceae</taxon>
        <taxon>Methanobrevibacter</taxon>
    </lineage>
</organism>
<evidence type="ECO:0000313" key="2">
    <source>
        <dbReference type="EMBL" id="PWB86970.1"/>
    </source>
</evidence>
<comment type="caution">
    <text evidence="2">The sequence shown here is derived from an EMBL/GenBank/DDBJ whole genome shotgun (WGS) entry which is preliminary data.</text>
</comment>
<dbReference type="InterPro" id="IPR018674">
    <property type="entry name" value="DUF2142_membrane"/>
</dbReference>
<gene>
    <name evidence="2" type="ORF">MBBWO_00840</name>
</gene>
<keyword evidence="1" id="KW-0472">Membrane</keyword>
<keyword evidence="1" id="KW-0812">Transmembrane</keyword>
<evidence type="ECO:0008006" key="4">
    <source>
        <dbReference type="Google" id="ProtNLM"/>
    </source>
</evidence>
<name>A0A2U1S992_9EURY</name>
<evidence type="ECO:0000256" key="1">
    <source>
        <dbReference type="SAM" id="Phobius"/>
    </source>
</evidence>
<dbReference type="Pfam" id="PF09913">
    <property type="entry name" value="DUF2142"/>
    <property type="match status" value="1"/>
</dbReference>
<protein>
    <recommendedName>
        <fullName evidence="4">Glycosyltransferase RgtA/B/C/D-like domain-containing protein</fullName>
    </recommendedName>
</protein>
<feature type="transmembrane region" description="Helical" evidence="1">
    <location>
        <begin position="12"/>
        <end position="29"/>
    </location>
</feature>
<keyword evidence="3" id="KW-1185">Reference proteome</keyword>
<sequence length="498" mass="57097">MKFNSNVITNNKFIFIYLVFILLFVLFSFNNENYTYFKNELVLVSILTVVSCILIYYSFKKKLDLHKIAFLIVLIFGVLLIVLAPPMGFPDEGTHFTRAELITEGQLYPEATEKGYYVNDYYFALNTVYDGLTFLDVDSFYSSIGDSKDYWPVTTQTPFYSYLLSALGILFTKVLDFPIIFALWVSRLFNLLFYAVVFFYLIKVTNDNFKVPLLMLGTIPLLMAQICSVSYDSFILTLSMVVITYLVKMYNEGLKNSYLAIFFISCLLISLIKPPYILLGLTIFIIPRKILIKNRKQVYAIIASLIVLFLAVILSYGGLINNIFTSQAVNVVQTTSNVSLQGQLNSVLANPLICIDLLVYIVKSVPNLFITELTFFHYGGFKGTKFLTILYFLFFFAVSIFYCNKVNLSKIKRIFLAIIFLVVYVGFYAIQYLQWTPVGLNVVLGVQARYFLPIILLIPLIVNLKENKLKIKDLDSWIITLIIVFLSGLLILTISHYY</sequence>
<feature type="transmembrane region" description="Helical" evidence="1">
    <location>
        <begin position="447"/>
        <end position="464"/>
    </location>
</feature>
<evidence type="ECO:0000313" key="3">
    <source>
        <dbReference type="Proteomes" id="UP000245577"/>
    </source>
</evidence>
<feature type="transmembrane region" description="Helical" evidence="1">
    <location>
        <begin position="41"/>
        <end position="59"/>
    </location>
</feature>